<dbReference type="PROSITE" id="PS51257">
    <property type="entry name" value="PROKAR_LIPOPROTEIN"/>
    <property type="match status" value="1"/>
</dbReference>
<evidence type="ECO:0000256" key="2">
    <source>
        <dbReference type="ARBA" id="ARBA00006275"/>
    </source>
</evidence>
<sequence length="592" mass="66581">MRHLTFIIAFCFLLGACKKVLDKNPVDSLTPSQAFSSEQNLQLYVNSFYQMLPNALKITGANAGTLEDYYISGDIMSDVTAWSQNLPYLTGGYTSKVAQGWDWGNLRNINYFLEHYRAAPVPDARKEHFGGIARFFRAWFYFDKVKRFGNVPWYGKVLTSGDSLLYKKADPRTLVMDSVLADINGAVQTISDKKDNSASNITKWVALALKSRICLFEGTFRKYHPELGLAASANAWLKDAADAAAEIMNSNLYSLVSSNNPAKDYRSLFISENPVSAEVMLAAVYNNNLKKWNNVTGFFSDYGQYQPVLIKRFMNTYLNIDGTPFTDKPGFDTIRFSGEVKGRDARLAQTIRTPGYKRTDGSAAAPYLGAAYTGYQILKFSIDDKAYDLNGQGYNSIPIIRYAEVLLNYAEAKAEAGDLTGGDWNKTIALLRQRAGITNTAMPATVDGYLKDNFYTDINSVPVMEIRRERAIELVAEGFRYDDLKRWKAAKLLEKEKDGMYVPEMNKLYDLNEDGKADVSFVAANPANPVAGVYYFVIDNKTTKLSLGDHGRILWQANMVRQFDDYKYFAPIPYNELLINPNLQQNAGWDHP</sequence>
<evidence type="ECO:0000256" key="5">
    <source>
        <dbReference type="ARBA" id="ARBA00023237"/>
    </source>
</evidence>
<name>A0A1G6S6I7_NIADE</name>
<evidence type="ECO:0000259" key="6">
    <source>
        <dbReference type="Pfam" id="PF07980"/>
    </source>
</evidence>
<keyword evidence="3" id="KW-0732">Signal</keyword>
<dbReference type="RefSeq" id="WP_090390420.1">
    <property type="nucleotide sequence ID" value="NZ_FMZO01000006.1"/>
</dbReference>
<feature type="domain" description="RagB/SusD" evidence="6">
    <location>
        <begin position="312"/>
        <end position="589"/>
    </location>
</feature>
<dbReference type="EMBL" id="FMZO01000006">
    <property type="protein sequence ID" value="SDD11747.1"/>
    <property type="molecule type" value="Genomic_DNA"/>
</dbReference>
<dbReference type="InterPro" id="IPR011990">
    <property type="entry name" value="TPR-like_helical_dom_sf"/>
</dbReference>
<reference evidence="8" key="1">
    <citation type="submission" date="2016-10" db="EMBL/GenBank/DDBJ databases">
        <authorList>
            <person name="Varghese N."/>
            <person name="Submissions S."/>
        </authorList>
    </citation>
    <scope>NUCLEOTIDE SEQUENCE [LARGE SCALE GENOMIC DNA]</scope>
    <source>
        <strain evidence="8">DSM 25811 / CCM 8410 / LMG 26954 / E90</strain>
    </source>
</reference>
<dbReference type="Gene3D" id="1.25.40.390">
    <property type="match status" value="1"/>
</dbReference>
<protein>
    <submittedName>
        <fullName evidence="7">Starch-binding associating with outer membrane</fullName>
    </submittedName>
</protein>
<dbReference type="SUPFAM" id="SSF48452">
    <property type="entry name" value="TPR-like"/>
    <property type="match status" value="1"/>
</dbReference>
<dbReference type="AlphaFoldDB" id="A0A1G6S6I7"/>
<dbReference type="OrthoDB" id="5694214at2"/>
<comment type="similarity">
    <text evidence="2">Belongs to the SusD family.</text>
</comment>
<keyword evidence="4" id="KW-0472">Membrane</keyword>
<dbReference type="InterPro" id="IPR012944">
    <property type="entry name" value="SusD_RagB_dom"/>
</dbReference>
<proteinExistence type="inferred from homology"/>
<accession>A0A1G6S6I7</accession>
<evidence type="ECO:0000313" key="8">
    <source>
        <dbReference type="Proteomes" id="UP000198757"/>
    </source>
</evidence>
<dbReference type="STRING" id="1285928.SAMN04487894_10690"/>
<gene>
    <name evidence="7" type="ORF">SAMN04487894_10690</name>
</gene>
<dbReference type="Pfam" id="PF07980">
    <property type="entry name" value="SusD_RagB"/>
    <property type="match status" value="1"/>
</dbReference>
<organism evidence="7 8">
    <name type="scientific">Niabella drilacis (strain DSM 25811 / CCM 8410 / CCUG 62505 / LMG 26954 / E90)</name>
    <dbReference type="NCBI Taxonomy" id="1285928"/>
    <lineage>
        <taxon>Bacteria</taxon>
        <taxon>Pseudomonadati</taxon>
        <taxon>Bacteroidota</taxon>
        <taxon>Chitinophagia</taxon>
        <taxon>Chitinophagales</taxon>
        <taxon>Chitinophagaceae</taxon>
        <taxon>Niabella</taxon>
    </lineage>
</organism>
<keyword evidence="8" id="KW-1185">Reference proteome</keyword>
<evidence type="ECO:0000313" key="7">
    <source>
        <dbReference type="EMBL" id="SDD11747.1"/>
    </source>
</evidence>
<keyword evidence="5" id="KW-0998">Cell outer membrane</keyword>
<dbReference type="Proteomes" id="UP000198757">
    <property type="component" value="Unassembled WGS sequence"/>
</dbReference>
<comment type="subcellular location">
    <subcellularLocation>
        <location evidence="1">Cell outer membrane</location>
    </subcellularLocation>
</comment>
<evidence type="ECO:0000256" key="4">
    <source>
        <dbReference type="ARBA" id="ARBA00023136"/>
    </source>
</evidence>
<evidence type="ECO:0000256" key="1">
    <source>
        <dbReference type="ARBA" id="ARBA00004442"/>
    </source>
</evidence>
<evidence type="ECO:0000256" key="3">
    <source>
        <dbReference type="ARBA" id="ARBA00022729"/>
    </source>
</evidence>
<dbReference type="GO" id="GO:0009279">
    <property type="term" value="C:cell outer membrane"/>
    <property type="evidence" value="ECO:0007669"/>
    <property type="project" value="UniProtKB-SubCell"/>
</dbReference>